<dbReference type="Gene3D" id="1.10.287.1080">
    <property type="entry name" value="MazG-like"/>
    <property type="match status" value="2"/>
</dbReference>
<dbReference type="GO" id="GO:0046061">
    <property type="term" value="P:dATP catabolic process"/>
    <property type="evidence" value="ECO:0007669"/>
    <property type="project" value="TreeGrafter"/>
</dbReference>
<evidence type="ECO:0000259" key="2">
    <source>
        <dbReference type="Pfam" id="PF03819"/>
    </source>
</evidence>
<dbReference type="InterPro" id="IPR004518">
    <property type="entry name" value="MazG-like_dom"/>
</dbReference>
<dbReference type="CDD" id="cd11529">
    <property type="entry name" value="NTP-PPase_MazG_Cterm"/>
    <property type="match status" value="1"/>
</dbReference>
<feature type="domain" description="Tetrapyrrole methylase" evidence="1">
    <location>
        <begin position="10"/>
        <end position="214"/>
    </location>
</feature>
<dbReference type="PATRIC" id="fig|360411.5.peg.610"/>
<dbReference type="SUPFAM" id="SSF53790">
    <property type="entry name" value="Tetrapyrrole methylase"/>
    <property type="match status" value="1"/>
</dbReference>
<dbReference type="RefSeq" id="WP_061915354.1">
    <property type="nucleotide sequence ID" value="NZ_DF967971.1"/>
</dbReference>
<evidence type="ECO:0008006" key="5">
    <source>
        <dbReference type="Google" id="ProtNLM"/>
    </source>
</evidence>
<protein>
    <recommendedName>
        <fullName evidence="5">Nucleoside triphosphate pyrophosphohydrolase</fullName>
    </recommendedName>
</protein>
<keyword evidence="4" id="KW-1185">Reference proteome</keyword>
<evidence type="ECO:0000313" key="4">
    <source>
        <dbReference type="Proteomes" id="UP000050514"/>
    </source>
</evidence>
<dbReference type="Pfam" id="PF03819">
    <property type="entry name" value="MazG"/>
    <property type="match status" value="2"/>
</dbReference>
<reference evidence="3 4" key="1">
    <citation type="submission" date="2015-07" db="EMBL/GenBank/DDBJ databases">
        <title>Draft genome of Bellilinea caldifistulae DSM 17877.</title>
        <authorList>
            <person name="Hemp J."/>
            <person name="Ward L.M."/>
            <person name="Pace L.A."/>
            <person name="Fischer W.W."/>
        </authorList>
    </citation>
    <scope>NUCLEOTIDE SEQUENCE [LARGE SCALE GENOMIC DNA]</scope>
    <source>
        <strain evidence="3 4">GOMI-1</strain>
    </source>
</reference>
<sequence length="490" mass="55561">MDIPQNQSGIVILGLGPGEDRHLTREAWEWLSQIDRLYLRTRHHPLVTSLPKSLEIVSFDYLYETRDTFEAVYEAIVEEVLQMGRQPQGITYAVPGHPFVAEATAPEIVRRATQQGIAVRIIEGMSFLEPVFSALQMDPFPRLALLDALEIGRLHTPGFAPDMPALITQIYNQMTASAVKLALNAVYPDEFRVRLVHAAGTRHQIVEDLMLYEIDRSPHLGLMTALFVPALGADTSLEAFQEVVARLRAPDGCPWDREQTHLTLRKYLLEEAYEAIEALDHEDADALREELGDLLLQIVLHAQIAVEEGEFSLAEVIQGIHRKIVRRHPHVFGEVKVSGVEGVLRNWQKLKDEERAMNGQDQPKSILDGVPLSLPALSQAQEIQSRAARVGFDWSEIQPVLDKVFEEINEVQSAKDDAEREKELGDLLFAVVNLARWYKVDAESALRAANRRFRQRFAHIEARARQAGRQLTSMSLDEMDHWWDEAKRMS</sequence>
<dbReference type="InterPro" id="IPR014777">
    <property type="entry name" value="4pyrrole_Mease_sub1"/>
</dbReference>
<dbReference type="SUPFAM" id="SSF101386">
    <property type="entry name" value="all-alpha NTP pyrophosphatases"/>
    <property type="match status" value="2"/>
</dbReference>
<dbReference type="NCBIfam" id="NF007113">
    <property type="entry name" value="PRK09562.1"/>
    <property type="match status" value="1"/>
</dbReference>
<dbReference type="InterPro" id="IPR024180">
    <property type="entry name" value="Tetrapyrrole_Mease/MazG_pred"/>
</dbReference>
<dbReference type="GO" id="GO:0046047">
    <property type="term" value="P:TTP catabolic process"/>
    <property type="evidence" value="ECO:0007669"/>
    <property type="project" value="TreeGrafter"/>
</dbReference>
<dbReference type="NCBIfam" id="TIGR00444">
    <property type="entry name" value="mazG"/>
    <property type="match status" value="1"/>
</dbReference>
<comment type="caution">
    <text evidence="3">The sequence shown here is derived from an EMBL/GenBank/DDBJ whole genome shotgun (WGS) entry which is preliminary data.</text>
</comment>
<dbReference type="FunFam" id="1.10.287.1080:FF:000001">
    <property type="entry name" value="Nucleoside triphosphate pyrophosphohydrolase"/>
    <property type="match status" value="1"/>
</dbReference>
<organism evidence="3 4">
    <name type="scientific">Bellilinea caldifistulae</name>
    <dbReference type="NCBI Taxonomy" id="360411"/>
    <lineage>
        <taxon>Bacteria</taxon>
        <taxon>Bacillati</taxon>
        <taxon>Chloroflexota</taxon>
        <taxon>Anaerolineae</taxon>
        <taxon>Anaerolineales</taxon>
        <taxon>Anaerolineaceae</taxon>
        <taxon>Bellilinea</taxon>
    </lineage>
</organism>
<dbReference type="GO" id="GO:0006950">
    <property type="term" value="P:response to stress"/>
    <property type="evidence" value="ECO:0007669"/>
    <property type="project" value="UniProtKB-ARBA"/>
</dbReference>
<dbReference type="EMBL" id="LGHJ01000018">
    <property type="protein sequence ID" value="KPL74184.1"/>
    <property type="molecule type" value="Genomic_DNA"/>
</dbReference>
<dbReference type="InterPro" id="IPR035996">
    <property type="entry name" value="4pyrrol_Methylase_sf"/>
</dbReference>
<feature type="domain" description="NTP pyrophosphohydrolase MazG-like" evidence="2">
    <location>
        <begin position="259"/>
        <end position="332"/>
    </location>
</feature>
<evidence type="ECO:0000259" key="1">
    <source>
        <dbReference type="Pfam" id="PF00590"/>
    </source>
</evidence>
<proteinExistence type="predicted"/>
<name>A0A0P6WVB0_9CHLR</name>
<dbReference type="GO" id="GO:0047429">
    <property type="term" value="F:nucleoside triphosphate diphosphatase activity"/>
    <property type="evidence" value="ECO:0007669"/>
    <property type="project" value="InterPro"/>
</dbReference>
<dbReference type="Pfam" id="PF00590">
    <property type="entry name" value="TP_methylase"/>
    <property type="match status" value="1"/>
</dbReference>
<dbReference type="InterPro" id="IPR011551">
    <property type="entry name" value="NTP_PyrPHydrolase_MazG"/>
</dbReference>
<gene>
    <name evidence="3" type="ORF">AC812_12760</name>
</gene>
<dbReference type="STRING" id="360411.AC812_12760"/>
<dbReference type="Proteomes" id="UP000050514">
    <property type="component" value="Unassembled WGS sequence"/>
</dbReference>
<dbReference type="InterPro" id="IPR000878">
    <property type="entry name" value="4pyrrol_Mease"/>
</dbReference>
<dbReference type="GO" id="GO:0046076">
    <property type="term" value="P:dTTP catabolic process"/>
    <property type="evidence" value="ECO:0007669"/>
    <property type="project" value="TreeGrafter"/>
</dbReference>
<dbReference type="CDD" id="cd11528">
    <property type="entry name" value="NTP-PPase_MazG_Nterm"/>
    <property type="match status" value="1"/>
</dbReference>
<dbReference type="OrthoDB" id="9808939at2"/>
<dbReference type="FunFam" id="1.10.287.1080:FF:000003">
    <property type="entry name" value="Nucleoside triphosphate pyrophosphohydrolase"/>
    <property type="match status" value="1"/>
</dbReference>
<dbReference type="PIRSF" id="PIRSF002845">
    <property type="entry name" value="Ttrprl_mtas_MazG"/>
    <property type="match status" value="1"/>
</dbReference>
<dbReference type="CDD" id="cd11723">
    <property type="entry name" value="YabN_N_like"/>
    <property type="match status" value="1"/>
</dbReference>
<dbReference type="AlphaFoldDB" id="A0A0P6WVB0"/>
<dbReference type="GO" id="GO:0046081">
    <property type="term" value="P:dUTP catabolic process"/>
    <property type="evidence" value="ECO:0007669"/>
    <property type="project" value="TreeGrafter"/>
</dbReference>
<feature type="domain" description="NTP pyrophosphohydrolase MazG-like" evidence="2">
    <location>
        <begin position="405"/>
        <end position="459"/>
    </location>
</feature>
<accession>A0A0P6WVB0</accession>
<dbReference type="PANTHER" id="PTHR30522:SF0">
    <property type="entry name" value="NUCLEOSIDE TRIPHOSPHATE PYROPHOSPHOHYDROLASE"/>
    <property type="match status" value="1"/>
</dbReference>
<dbReference type="Gene3D" id="3.40.1010.10">
    <property type="entry name" value="Cobalt-precorrin-4 Transmethylase, Domain 1"/>
    <property type="match status" value="1"/>
</dbReference>
<dbReference type="PANTHER" id="PTHR30522">
    <property type="entry name" value="NUCLEOSIDE TRIPHOSPHATE PYROPHOSPHOHYDROLASE"/>
    <property type="match status" value="1"/>
</dbReference>
<evidence type="ECO:0000313" key="3">
    <source>
        <dbReference type="EMBL" id="KPL74184.1"/>
    </source>
</evidence>
<dbReference type="InterPro" id="IPR048015">
    <property type="entry name" value="NTP-PPase_MazG-like_N"/>
</dbReference>
<dbReference type="GO" id="GO:0006203">
    <property type="term" value="P:dGTP catabolic process"/>
    <property type="evidence" value="ECO:0007669"/>
    <property type="project" value="TreeGrafter"/>
</dbReference>
<dbReference type="InterPro" id="IPR048011">
    <property type="entry name" value="NTP-PPase_MazG-like_C"/>
</dbReference>
<dbReference type="GO" id="GO:0008168">
    <property type="term" value="F:methyltransferase activity"/>
    <property type="evidence" value="ECO:0007669"/>
    <property type="project" value="InterPro"/>
</dbReference>
<dbReference type="InterPro" id="IPR035013">
    <property type="entry name" value="YabN_N"/>
</dbReference>
<dbReference type="GO" id="GO:0046052">
    <property type="term" value="P:UTP catabolic process"/>
    <property type="evidence" value="ECO:0007669"/>
    <property type="project" value="TreeGrafter"/>
</dbReference>